<feature type="domain" description="Protein kinase" evidence="2">
    <location>
        <begin position="1"/>
        <end position="297"/>
    </location>
</feature>
<feature type="compositionally biased region" description="Polar residues" evidence="1">
    <location>
        <begin position="766"/>
        <end position="775"/>
    </location>
</feature>
<evidence type="ECO:0000256" key="1">
    <source>
        <dbReference type="SAM" id="MobiDB-lite"/>
    </source>
</evidence>
<dbReference type="GO" id="GO:0005737">
    <property type="term" value="C:cytoplasm"/>
    <property type="evidence" value="ECO:0007669"/>
    <property type="project" value="TreeGrafter"/>
</dbReference>
<dbReference type="InterPro" id="IPR016024">
    <property type="entry name" value="ARM-type_fold"/>
</dbReference>
<dbReference type="GO" id="GO:0005524">
    <property type="term" value="F:ATP binding"/>
    <property type="evidence" value="ECO:0007669"/>
    <property type="project" value="InterPro"/>
</dbReference>
<dbReference type="GO" id="GO:0006409">
    <property type="term" value="P:tRNA export from nucleus"/>
    <property type="evidence" value="ECO:0007669"/>
    <property type="project" value="TreeGrafter"/>
</dbReference>
<dbReference type="InterPro" id="IPR000719">
    <property type="entry name" value="Prot_kinase_dom"/>
</dbReference>
<gene>
    <name evidence="3" type="ORF">HD556DRAFT_772125</name>
</gene>
<name>A0A9P7AHH3_9AGAM</name>
<dbReference type="AlphaFoldDB" id="A0A9P7AHH3"/>
<evidence type="ECO:0000313" key="4">
    <source>
        <dbReference type="Proteomes" id="UP000719766"/>
    </source>
</evidence>
<dbReference type="Gene3D" id="3.30.200.20">
    <property type="entry name" value="Phosphorylase Kinase, domain 1"/>
    <property type="match status" value="1"/>
</dbReference>
<dbReference type="OrthoDB" id="447103at2759"/>
<comment type="caution">
    <text evidence="3">The sequence shown here is derived from an EMBL/GenBank/DDBJ whole genome shotgun (WGS) entry which is preliminary data.</text>
</comment>
<reference evidence="3" key="1">
    <citation type="journal article" date="2020" name="New Phytol.">
        <title>Comparative genomics reveals dynamic genome evolution in host specialist ectomycorrhizal fungi.</title>
        <authorList>
            <person name="Lofgren L.A."/>
            <person name="Nguyen N.H."/>
            <person name="Vilgalys R."/>
            <person name="Ruytinx J."/>
            <person name="Liao H.L."/>
            <person name="Branco S."/>
            <person name="Kuo A."/>
            <person name="LaButti K."/>
            <person name="Lipzen A."/>
            <person name="Andreopoulos W."/>
            <person name="Pangilinan J."/>
            <person name="Riley R."/>
            <person name="Hundley H."/>
            <person name="Na H."/>
            <person name="Barry K."/>
            <person name="Grigoriev I.V."/>
            <person name="Stajich J.E."/>
            <person name="Kennedy P.G."/>
        </authorList>
    </citation>
    <scope>NUCLEOTIDE SEQUENCE</scope>
    <source>
        <strain evidence="3">S12</strain>
    </source>
</reference>
<proteinExistence type="predicted"/>
<dbReference type="PANTHER" id="PTHR12984">
    <property type="entry name" value="SCY1-RELATED S/T PROTEIN KINASE-LIKE"/>
    <property type="match status" value="1"/>
</dbReference>
<keyword evidence="4" id="KW-1185">Reference proteome</keyword>
<organism evidence="3 4">
    <name type="scientific">Suillus plorans</name>
    <dbReference type="NCBI Taxonomy" id="116603"/>
    <lineage>
        <taxon>Eukaryota</taxon>
        <taxon>Fungi</taxon>
        <taxon>Dikarya</taxon>
        <taxon>Basidiomycota</taxon>
        <taxon>Agaricomycotina</taxon>
        <taxon>Agaricomycetes</taxon>
        <taxon>Agaricomycetidae</taxon>
        <taxon>Boletales</taxon>
        <taxon>Suillineae</taxon>
        <taxon>Suillaceae</taxon>
        <taxon>Suillus</taxon>
    </lineage>
</organism>
<dbReference type="GO" id="GO:0004672">
    <property type="term" value="F:protein kinase activity"/>
    <property type="evidence" value="ECO:0007669"/>
    <property type="project" value="InterPro"/>
</dbReference>
<dbReference type="InterPro" id="IPR011989">
    <property type="entry name" value="ARM-like"/>
</dbReference>
<dbReference type="InterPro" id="IPR011009">
    <property type="entry name" value="Kinase-like_dom_sf"/>
</dbReference>
<feature type="compositionally biased region" description="Low complexity" evidence="1">
    <location>
        <begin position="781"/>
        <end position="802"/>
    </location>
</feature>
<dbReference type="SUPFAM" id="SSF48371">
    <property type="entry name" value="ARM repeat"/>
    <property type="match status" value="1"/>
</dbReference>
<dbReference type="EMBL" id="JABBWE010000057">
    <property type="protein sequence ID" value="KAG1789640.1"/>
    <property type="molecule type" value="Genomic_DNA"/>
</dbReference>
<dbReference type="Gene3D" id="1.25.10.10">
    <property type="entry name" value="Leucine-rich Repeat Variant"/>
    <property type="match status" value="1"/>
</dbReference>
<feature type="compositionally biased region" description="Basic and acidic residues" evidence="1">
    <location>
        <begin position="821"/>
        <end position="836"/>
    </location>
</feature>
<dbReference type="Gene3D" id="1.10.510.10">
    <property type="entry name" value="Transferase(Phosphotransferase) domain 1"/>
    <property type="match status" value="1"/>
</dbReference>
<evidence type="ECO:0000259" key="2">
    <source>
        <dbReference type="PROSITE" id="PS50011"/>
    </source>
</evidence>
<sequence length="856" mass="91601">MDYLRSFGSAAVSTLVQKSGLNLPFSLGAKVYSCETFWTLYDATKREDGSLVSVFEYDLTHPLNKSTIPLARNSLRKLRTIRHPDVLRYIDVVESDSAICIMTERVRPLHLALSQSSSNVPREREDWLIWGLHRISVALAFLNDSASSTHGNARPNAIFITPSGEWKLGGFEVLSNPKDDLSVIYTMGGLMPDAMACAPPEVKKEGWSALKDVPVSAADGYALGLLLHAVFNPTHPPLPTAQPPHPPPQVSSRGAIPLSVFPSFKKLLNPNAKSRMSPKNLLDIGMAESGGEGHGFFVHNRLVKVCAGLDGFTLSSESDKASLLRTLKESASSFPPEFVSYRILPCLASALEFGGASAATIVPLVLQFGKNVAPDDYGSVVVAPLVKLFASADRGTRIALLDSLPEFVEKLDKKTVVDKIWPNLQTGFTDTVAVIREATVRAIVLLSPKLSDRILNNDLLRHLARLQSDPEASIRTNTCILIGRLGPSLGYNTKRKVLVPAFSMSLRDSFVHARVAGVMAFMATAECFEIEDVASKVVPAILGATLDKEKLVRDQAFKAVELFVKRLEAHASTMPETASTEDGGDDLPARLPGAYTQAGLVNSATGAAAALTGWAVSSLGKKLAPADMQTTISSTIEGSTLTPTINGSANHLPVTPVSPSANPVRSKGLQLGGNKAPTSTLADEVANEAGQGRSWNDDLIDINADEGDWSAFESAPPAVESKLASTTDGLGFGISLRPSSPIPDEWGAMASSSRPTSRSSTSRPSQISRTLSPQPRRSIVPSPLAPAFSPASSTRSTPISSPRPLPNTADNTPPTSMAGMSKEEKAAEMARRKEERRLRIEKLKEQKKNAAAAGKV</sequence>
<dbReference type="InterPro" id="IPR051177">
    <property type="entry name" value="CIK-Related_Protein"/>
</dbReference>
<accession>A0A9P7AHH3</accession>
<dbReference type="SUPFAM" id="SSF56112">
    <property type="entry name" value="Protein kinase-like (PK-like)"/>
    <property type="match status" value="1"/>
</dbReference>
<dbReference type="Proteomes" id="UP000719766">
    <property type="component" value="Unassembled WGS sequence"/>
</dbReference>
<feature type="compositionally biased region" description="Low complexity" evidence="1">
    <location>
        <begin position="751"/>
        <end position="765"/>
    </location>
</feature>
<dbReference type="PANTHER" id="PTHR12984:SF3">
    <property type="entry name" value="N-TERMINAL KINASE-LIKE PROTEIN"/>
    <property type="match status" value="1"/>
</dbReference>
<evidence type="ECO:0000313" key="3">
    <source>
        <dbReference type="EMBL" id="KAG1789640.1"/>
    </source>
</evidence>
<dbReference type="PROSITE" id="PS50011">
    <property type="entry name" value="PROTEIN_KINASE_DOM"/>
    <property type="match status" value="1"/>
</dbReference>
<feature type="region of interest" description="Disordered" evidence="1">
    <location>
        <begin position="734"/>
        <end position="836"/>
    </location>
</feature>
<protein>
    <recommendedName>
        <fullName evidence="2">Protein kinase domain-containing protein</fullName>
    </recommendedName>
</protein>
<dbReference type="RefSeq" id="XP_041156688.1">
    <property type="nucleotide sequence ID" value="XM_041311583.1"/>
</dbReference>
<dbReference type="GeneID" id="64605347"/>